<feature type="compositionally biased region" description="Low complexity" evidence="1">
    <location>
        <begin position="8"/>
        <end position="23"/>
    </location>
</feature>
<feature type="region of interest" description="Disordered" evidence="1">
    <location>
        <begin position="1"/>
        <end position="36"/>
    </location>
</feature>
<dbReference type="RefSeq" id="WP_163458438.1">
    <property type="nucleotide sequence ID" value="NZ_JAAGOH010000018.1"/>
</dbReference>
<evidence type="ECO:0000313" key="4">
    <source>
        <dbReference type="Proteomes" id="UP000484255"/>
    </source>
</evidence>
<evidence type="ECO:0000256" key="2">
    <source>
        <dbReference type="SAM" id="Phobius"/>
    </source>
</evidence>
<proteinExistence type="predicted"/>
<feature type="transmembrane region" description="Helical" evidence="2">
    <location>
        <begin position="82"/>
        <end position="105"/>
    </location>
</feature>
<sequence length="181" mass="18327">MARPSLPAPDASTGTPSATTPTGPTSPPWPQLQPAPAAPRRGLRALVVLACLGSSGAGVVMAALSLPVLLAALGWGLALTVVLLWLLGAAALLRLALAWVAGLHLGRRAARRAHWQGLAALSALPLAMVVSAWAGTGRGGGSGDPARSADLALQLLGLQVLLVLPAIALAVGLQRFHRRLL</sequence>
<comment type="caution">
    <text evidence="3">The sequence shown here is derived from an EMBL/GenBank/DDBJ whole genome shotgun (WGS) entry which is preliminary data.</text>
</comment>
<dbReference type="Proteomes" id="UP000484255">
    <property type="component" value="Unassembled WGS sequence"/>
</dbReference>
<keyword evidence="2" id="KW-1133">Transmembrane helix</keyword>
<feature type="transmembrane region" description="Helical" evidence="2">
    <location>
        <begin position="46"/>
        <end position="70"/>
    </location>
</feature>
<keyword evidence="2" id="KW-0472">Membrane</keyword>
<feature type="transmembrane region" description="Helical" evidence="2">
    <location>
        <begin position="117"/>
        <end position="135"/>
    </location>
</feature>
<name>A0A7C9TMN1_9BURK</name>
<dbReference type="AlphaFoldDB" id="A0A7C9TMN1"/>
<evidence type="ECO:0000256" key="1">
    <source>
        <dbReference type="SAM" id="MobiDB-lite"/>
    </source>
</evidence>
<protein>
    <submittedName>
        <fullName evidence="3">Uncharacterized protein</fullName>
    </submittedName>
</protein>
<keyword evidence="2" id="KW-0812">Transmembrane</keyword>
<gene>
    <name evidence="3" type="ORF">G3A44_15065</name>
</gene>
<keyword evidence="4" id="KW-1185">Reference proteome</keyword>
<reference evidence="3 4" key="1">
    <citation type="submission" date="2020-02" db="EMBL/GenBank/DDBJ databases">
        <title>Ideonella bacterium strain TBM-1.</title>
        <authorList>
            <person name="Chen W.-M."/>
        </authorList>
    </citation>
    <scope>NUCLEOTIDE SEQUENCE [LARGE SCALE GENOMIC DNA]</scope>
    <source>
        <strain evidence="3 4">TBM-1</strain>
    </source>
</reference>
<dbReference type="EMBL" id="JAAGOH010000018">
    <property type="protein sequence ID" value="NDY92507.1"/>
    <property type="molecule type" value="Genomic_DNA"/>
</dbReference>
<feature type="compositionally biased region" description="Pro residues" evidence="1">
    <location>
        <begin position="24"/>
        <end position="36"/>
    </location>
</feature>
<evidence type="ECO:0000313" key="3">
    <source>
        <dbReference type="EMBL" id="NDY92507.1"/>
    </source>
</evidence>
<feature type="transmembrane region" description="Helical" evidence="2">
    <location>
        <begin position="155"/>
        <end position="173"/>
    </location>
</feature>
<accession>A0A7C9TMN1</accession>
<organism evidence="3 4">
    <name type="scientific">Ideonella livida</name>
    <dbReference type="NCBI Taxonomy" id="2707176"/>
    <lineage>
        <taxon>Bacteria</taxon>
        <taxon>Pseudomonadati</taxon>
        <taxon>Pseudomonadota</taxon>
        <taxon>Betaproteobacteria</taxon>
        <taxon>Burkholderiales</taxon>
        <taxon>Sphaerotilaceae</taxon>
        <taxon>Ideonella</taxon>
    </lineage>
</organism>